<proteinExistence type="predicted"/>
<keyword evidence="3" id="KW-1185">Reference proteome</keyword>
<dbReference type="eggNOG" id="ENOG502SK7I">
    <property type="taxonomic scope" value="Eukaryota"/>
</dbReference>
<dbReference type="STRING" id="164328.H3GYP4"/>
<evidence type="ECO:0000256" key="1">
    <source>
        <dbReference type="SAM" id="Phobius"/>
    </source>
</evidence>
<dbReference type="VEuPathDB" id="FungiDB:KRP23_9458"/>
<reference evidence="3" key="1">
    <citation type="journal article" date="2006" name="Science">
        <title>Phytophthora genome sequences uncover evolutionary origins and mechanisms of pathogenesis.</title>
        <authorList>
            <person name="Tyler B.M."/>
            <person name="Tripathy S."/>
            <person name="Zhang X."/>
            <person name="Dehal P."/>
            <person name="Jiang R.H."/>
            <person name="Aerts A."/>
            <person name="Arredondo F.D."/>
            <person name="Baxter L."/>
            <person name="Bensasson D."/>
            <person name="Beynon J.L."/>
            <person name="Chapman J."/>
            <person name="Damasceno C.M."/>
            <person name="Dorrance A.E."/>
            <person name="Dou D."/>
            <person name="Dickerman A.W."/>
            <person name="Dubchak I.L."/>
            <person name="Garbelotto M."/>
            <person name="Gijzen M."/>
            <person name="Gordon S.G."/>
            <person name="Govers F."/>
            <person name="Grunwald N.J."/>
            <person name="Huang W."/>
            <person name="Ivors K.L."/>
            <person name="Jones R.W."/>
            <person name="Kamoun S."/>
            <person name="Krampis K."/>
            <person name="Lamour K.H."/>
            <person name="Lee M.K."/>
            <person name="McDonald W.H."/>
            <person name="Medina M."/>
            <person name="Meijer H.J."/>
            <person name="Nordberg E.K."/>
            <person name="Maclean D.J."/>
            <person name="Ospina-Giraldo M.D."/>
            <person name="Morris P.F."/>
            <person name="Phuntumart V."/>
            <person name="Putnam N.H."/>
            <person name="Rash S."/>
            <person name="Rose J.K."/>
            <person name="Sakihama Y."/>
            <person name="Salamov A.A."/>
            <person name="Savidor A."/>
            <person name="Scheuring C.F."/>
            <person name="Smith B.M."/>
            <person name="Sobral B.W."/>
            <person name="Terry A."/>
            <person name="Torto-Alalibo T.A."/>
            <person name="Win J."/>
            <person name="Xu Z."/>
            <person name="Zhang H."/>
            <person name="Grigoriev I.V."/>
            <person name="Rokhsar D.S."/>
            <person name="Boore J.L."/>
        </authorList>
    </citation>
    <scope>NUCLEOTIDE SEQUENCE [LARGE SCALE GENOMIC DNA]</scope>
    <source>
        <strain evidence="3">Pr102</strain>
    </source>
</reference>
<feature type="transmembrane region" description="Helical" evidence="1">
    <location>
        <begin position="45"/>
        <end position="64"/>
    </location>
</feature>
<evidence type="ECO:0000313" key="3">
    <source>
        <dbReference type="Proteomes" id="UP000005238"/>
    </source>
</evidence>
<dbReference type="InterPro" id="IPR052613">
    <property type="entry name" value="LicD_transferase"/>
</dbReference>
<keyword evidence="1" id="KW-0812">Transmembrane</keyword>
<dbReference type="InParanoid" id="H3GYP4"/>
<keyword evidence="1" id="KW-0472">Membrane</keyword>
<dbReference type="RefSeq" id="XP_067742637.1">
    <property type="nucleotide sequence ID" value="XM_067895015.1"/>
</dbReference>
<reference evidence="2" key="2">
    <citation type="submission" date="2015-06" db="UniProtKB">
        <authorList>
            <consortium name="EnsemblProtists"/>
        </authorList>
    </citation>
    <scope>IDENTIFICATION</scope>
    <source>
        <strain evidence="2">Pr102</strain>
    </source>
</reference>
<dbReference type="AlphaFoldDB" id="H3GYP4"/>
<dbReference type="GeneID" id="94230790"/>
<dbReference type="Proteomes" id="UP000005238">
    <property type="component" value="Unassembled WGS sequence"/>
</dbReference>
<protein>
    <submittedName>
        <fullName evidence="2">Uncharacterized protein</fullName>
    </submittedName>
</protein>
<dbReference type="HOGENOM" id="CLU_055052_0_0_1"/>
<dbReference type="OrthoDB" id="444255at2759"/>
<accession>H3GYP4</accession>
<dbReference type="VEuPathDB" id="FungiDB:KRP22_13889"/>
<dbReference type="PANTHER" id="PTHR13627:SF33">
    <property type="entry name" value="LICD FAMILY PROTEIN"/>
    <property type="match status" value="1"/>
</dbReference>
<dbReference type="EnsemblProtists" id="Phyra82840">
    <property type="protein sequence ID" value="Phyra82840"/>
    <property type="gene ID" value="Phyra82840"/>
</dbReference>
<name>H3GYP4_PHYRM</name>
<evidence type="ECO:0000313" key="2">
    <source>
        <dbReference type="EnsemblProtists" id="Phyra82840"/>
    </source>
</evidence>
<dbReference type="PANTHER" id="PTHR13627">
    <property type="entry name" value="FUKUTIN RELATED PROTEIN"/>
    <property type="match status" value="1"/>
</dbReference>
<organism evidence="2 3">
    <name type="scientific">Phytophthora ramorum</name>
    <name type="common">Sudden oak death agent</name>
    <dbReference type="NCBI Taxonomy" id="164328"/>
    <lineage>
        <taxon>Eukaryota</taxon>
        <taxon>Sar</taxon>
        <taxon>Stramenopiles</taxon>
        <taxon>Oomycota</taxon>
        <taxon>Peronosporomycetes</taxon>
        <taxon>Peronosporales</taxon>
        <taxon>Peronosporaceae</taxon>
        <taxon>Phytophthora</taxon>
    </lineage>
</organism>
<dbReference type="OMA" id="FMDIWRV"/>
<dbReference type="EMBL" id="DS566075">
    <property type="status" value="NOT_ANNOTATED_CDS"/>
    <property type="molecule type" value="Genomic_DNA"/>
</dbReference>
<sequence>MKDAQVDQKIDMEEPECELGHRVVAPNKKKITSAHRRKDLCPSSMVLPTLILVLIGLVVFDVIMESNIISRVPAAILSSNHEICSPKVLNASAIEYHSGHRYYDELKDMTVPVPVFRDQHTTLCGKKTRLAAKYNYCLPISGRKDAPFCSAADRMDLLNLRSPKSTCYASVLHMLMVEIYEELQATGNIPFLTFGSLLGAVRNSSMIPFTEDVDIGFVGELVAPDALRLALRRKGYHMFFMDIWRVCVAPTHPLAGYLYDPNVPLAESFAVPYVDMYMMKQKDDGDWDLQELEGSNGRLLPDKRVQPFSQVKINNMSFDAVQDPRFFLQEAYGDDYMTPKPRKEQS</sequence>
<keyword evidence="1" id="KW-1133">Transmembrane helix</keyword>